<proteinExistence type="predicted"/>
<dbReference type="KEGG" id="llu:AKJ09_07578"/>
<dbReference type="InterPro" id="IPR050204">
    <property type="entry name" value="AraC_XylS_family_regulators"/>
</dbReference>
<dbReference type="PATRIC" id="fig|1391654.3.peg.7690"/>
<dbReference type="PANTHER" id="PTHR46796">
    <property type="entry name" value="HTH-TYPE TRANSCRIPTIONAL ACTIVATOR RHAS-RELATED"/>
    <property type="match status" value="1"/>
</dbReference>
<dbReference type="STRING" id="1391654.AKJ09_07578"/>
<dbReference type="OrthoDB" id="5507592at2"/>
<dbReference type="Proteomes" id="UP000064967">
    <property type="component" value="Chromosome"/>
</dbReference>
<dbReference type="EMBL" id="CP012333">
    <property type="protein sequence ID" value="AKV00915.1"/>
    <property type="molecule type" value="Genomic_DNA"/>
</dbReference>
<protein>
    <submittedName>
        <fullName evidence="5">Transcriptional regulator, AraC family</fullName>
    </submittedName>
</protein>
<dbReference type="PROSITE" id="PS01124">
    <property type="entry name" value="HTH_ARAC_FAMILY_2"/>
    <property type="match status" value="1"/>
</dbReference>
<evidence type="ECO:0000256" key="3">
    <source>
        <dbReference type="ARBA" id="ARBA00023163"/>
    </source>
</evidence>
<dbReference type="SUPFAM" id="SSF46689">
    <property type="entry name" value="Homeodomain-like"/>
    <property type="match status" value="1"/>
</dbReference>
<evidence type="ECO:0000259" key="4">
    <source>
        <dbReference type="PROSITE" id="PS01124"/>
    </source>
</evidence>
<dbReference type="GO" id="GO:0003700">
    <property type="term" value="F:DNA-binding transcription factor activity"/>
    <property type="evidence" value="ECO:0007669"/>
    <property type="project" value="InterPro"/>
</dbReference>
<sequence>MRRTVAPLAHTARELGRLVFVWGARMLYVGPLVAASRHAHHAAQILVAPGGVEVEDGVGGRIRARAAVIPPRVTHGHGACTHGAILFLDGDDASSRELARHAEPRCETWRRDTLDVTVPRDPTPEQARALIRSILSAVALRQPPKPRHPATRRMTAYLDGSDHADLASLSHAAGLSPRQMRHAFARDVGLPMRAYLRWKRLRRALAAVEQGASLSVAAASAGFADSAHLSRVFREQFGMTPTQGLRSVRWLTLE</sequence>
<dbReference type="GO" id="GO:0043565">
    <property type="term" value="F:sequence-specific DNA binding"/>
    <property type="evidence" value="ECO:0007669"/>
    <property type="project" value="InterPro"/>
</dbReference>
<organism evidence="5 6">
    <name type="scientific">Labilithrix luteola</name>
    <dbReference type="NCBI Taxonomy" id="1391654"/>
    <lineage>
        <taxon>Bacteria</taxon>
        <taxon>Pseudomonadati</taxon>
        <taxon>Myxococcota</taxon>
        <taxon>Polyangia</taxon>
        <taxon>Polyangiales</taxon>
        <taxon>Labilitrichaceae</taxon>
        <taxon>Labilithrix</taxon>
    </lineage>
</organism>
<dbReference type="Pfam" id="PF12833">
    <property type="entry name" value="HTH_18"/>
    <property type="match status" value="1"/>
</dbReference>
<keyword evidence="3" id="KW-0804">Transcription</keyword>
<dbReference type="PROSITE" id="PS00041">
    <property type="entry name" value="HTH_ARAC_FAMILY_1"/>
    <property type="match status" value="1"/>
</dbReference>
<keyword evidence="2" id="KW-0238">DNA-binding</keyword>
<dbReference type="InterPro" id="IPR009057">
    <property type="entry name" value="Homeodomain-like_sf"/>
</dbReference>
<dbReference type="Gene3D" id="1.10.10.60">
    <property type="entry name" value="Homeodomain-like"/>
    <property type="match status" value="1"/>
</dbReference>
<accession>A0A0K1Q675</accession>
<dbReference type="AlphaFoldDB" id="A0A0K1Q675"/>
<evidence type="ECO:0000313" key="5">
    <source>
        <dbReference type="EMBL" id="AKV00915.1"/>
    </source>
</evidence>
<dbReference type="InterPro" id="IPR018062">
    <property type="entry name" value="HTH_AraC-typ_CS"/>
</dbReference>
<name>A0A0K1Q675_9BACT</name>
<keyword evidence="1" id="KW-0805">Transcription regulation</keyword>
<evidence type="ECO:0000256" key="2">
    <source>
        <dbReference type="ARBA" id="ARBA00023125"/>
    </source>
</evidence>
<feature type="domain" description="HTH araC/xylS-type" evidence="4">
    <location>
        <begin position="148"/>
        <end position="247"/>
    </location>
</feature>
<reference evidence="5 6" key="1">
    <citation type="submission" date="2015-08" db="EMBL/GenBank/DDBJ databases">
        <authorList>
            <person name="Babu N.S."/>
            <person name="Beckwith C.J."/>
            <person name="Beseler K.G."/>
            <person name="Brison A."/>
            <person name="Carone J.V."/>
            <person name="Caskin T.P."/>
            <person name="Diamond M."/>
            <person name="Durham M.E."/>
            <person name="Foxe J.M."/>
            <person name="Go M."/>
            <person name="Henderson B.A."/>
            <person name="Jones I.B."/>
            <person name="McGettigan J.A."/>
            <person name="Micheletti S.J."/>
            <person name="Nasrallah M.E."/>
            <person name="Ortiz D."/>
            <person name="Piller C.R."/>
            <person name="Privatt S.R."/>
            <person name="Schneider S.L."/>
            <person name="Sharp S."/>
            <person name="Smith T.C."/>
            <person name="Stanton J.D."/>
            <person name="Ullery H.E."/>
            <person name="Wilson R.J."/>
            <person name="Serrano M.G."/>
            <person name="Buck G."/>
            <person name="Lee V."/>
            <person name="Wang Y."/>
            <person name="Carvalho R."/>
            <person name="Voegtly L."/>
            <person name="Shi R."/>
            <person name="Duckworth R."/>
            <person name="Johnson A."/>
            <person name="Loviza R."/>
            <person name="Walstead R."/>
            <person name="Shah Z."/>
            <person name="Kiflezghi M."/>
            <person name="Wade K."/>
            <person name="Ball S.L."/>
            <person name="Bradley K.W."/>
            <person name="Asai D.J."/>
            <person name="Bowman C.A."/>
            <person name="Russell D.A."/>
            <person name="Pope W.H."/>
            <person name="Jacobs-Sera D."/>
            <person name="Hendrix R.W."/>
            <person name="Hatfull G.F."/>
        </authorList>
    </citation>
    <scope>NUCLEOTIDE SEQUENCE [LARGE SCALE GENOMIC DNA]</scope>
    <source>
        <strain evidence="5 6">DSM 27648</strain>
    </source>
</reference>
<dbReference type="SMART" id="SM00342">
    <property type="entry name" value="HTH_ARAC"/>
    <property type="match status" value="1"/>
</dbReference>
<dbReference type="InterPro" id="IPR018060">
    <property type="entry name" value="HTH_AraC"/>
</dbReference>
<gene>
    <name evidence="5" type="ORF">AKJ09_07578</name>
</gene>
<keyword evidence="6" id="KW-1185">Reference proteome</keyword>
<dbReference type="RefSeq" id="WP_146652113.1">
    <property type="nucleotide sequence ID" value="NZ_CP012333.1"/>
</dbReference>
<evidence type="ECO:0000256" key="1">
    <source>
        <dbReference type="ARBA" id="ARBA00023015"/>
    </source>
</evidence>
<evidence type="ECO:0000313" key="6">
    <source>
        <dbReference type="Proteomes" id="UP000064967"/>
    </source>
</evidence>